<feature type="transmembrane region" description="Helical" evidence="1">
    <location>
        <begin position="141"/>
        <end position="161"/>
    </location>
</feature>
<keyword evidence="1" id="KW-1133">Transmembrane helix</keyword>
<sequence length="206" mass="23160">MRECLWKLYDSRWCNLKAAGYAIGWFAVRCLSHIAGKFRDVYGDDGCEMKVTYRTVGIGAVAVTIADLPDDDNMSTWLYSALLAYGFISLAANFLLLVGISKKNDTYLVPYLSISGIEASVEINLLIGGIIFFVRSGRTHILSYFVPCSTVIVGANIYFWLCLMRLFNQFKEAFQDDSSTETQESYFKYTSCSWGCHRSDSLDIGI</sequence>
<accession>A0A8J6HW70</accession>
<evidence type="ECO:0000313" key="2">
    <source>
        <dbReference type="EMBL" id="KAH0821412.1"/>
    </source>
</evidence>
<dbReference type="EMBL" id="JABDTM020007952">
    <property type="protein sequence ID" value="KAH0821412.1"/>
    <property type="molecule type" value="Genomic_DNA"/>
</dbReference>
<feature type="transmembrane region" description="Helical" evidence="1">
    <location>
        <begin position="111"/>
        <end position="135"/>
    </location>
</feature>
<keyword evidence="1" id="KW-0812">Transmembrane</keyword>
<evidence type="ECO:0000313" key="3">
    <source>
        <dbReference type="Proteomes" id="UP000719412"/>
    </source>
</evidence>
<dbReference type="AlphaFoldDB" id="A0A8J6HW70"/>
<reference evidence="2" key="2">
    <citation type="submission" date="2021-08" db="EMBL/GenBank/DDBJ databases">
        <authorList>
            <person name="Eriksson T."/>
        </authorList>
    </citation>
    <scope>NUCLEOTIDE SEQUENCE</scope>
    <source>
        <strain evidence="2">Stoneville</strain>
        <tissue evidence="2">Whole head</tissue>
    </source>
</reference>
<reference evidence="2" key="1">
    <citation type="journal article" date="2020" name="J Insects Food Feed">
        <title>The yellow mealworm (Tenebrio molitor) genome: a resource for the emerging insects as food and feed industry.</title>
        <authorList>
            <person name="Eriksson T."/>
            <person name="Andere A."/>
            <person name="Kelstrup H."/>
            <person name="Emery V."/>
            <person name="Picard C."/>
        </authorList>
    </citation>
    <scope>NUCLEOTIDE SEQUENCE</scope>
    <source>
        <strain evidence="2">Stoneville</strain>
        <tissue evidence="2">Whole head</tissue>
    </source>
</reference>
<organism evidence="2 3">
    <name type="scientific">Tenebrio molitor</name>
    <name type="common">Yellow mealworm beetle</name>
    <dbReference type="NCBI Taxonomy" id="7067"/>
    <lineage>
        <taxon>Eukaryota</taxon>
        <taxon>Metazoa</taxon>
        <taxon>Ecdysozoa</taxon>
        <taxon>Arthropoda</taxon>
        <taxon>Hexapoda</taxon>
        <taxon>Insecta</taxon>
        <taxon>Pterygota</taxon>
        <taxon>Neoptera</taxon>
        <taxon>Endopterygota</taxon>
        <taxon>Coleoptera</taxon>
        <taxon>Polyphaga</taxon>
        <taxon>Cucujiformia</taxon>
        <taxon>Tenebrionidae</taxon>
        <taxon>Tenebrio</taxon>
    </lineage>
</organism>
<evidence type="ECO:0000256" key="1">
    <source>
        <dbReference type="SAM" id="Phobius"/>
    </source>
</evidence>
<keyword evidence="3" id="KW-1185">Reference proteome</keyword>
<dbReference type="Proteomes" id="UP000719412">
    <property type="component" value="Unassembled WGS sequence"/>
</dbReference>
<protein>
    <submittedName>
        <fullName evidence="2">Uncharacterized protein</fullName>
    </submittedName>
</protein>
<comment type="caution">
    <text evidence="2">The sequence shown here is derived from an EMBL/GenBank/DDBJ whole genome shotgun (WGS) entry which is preliminary data.</text>
</comment>
<dbReference type="InterPro" id="IPR031720">
    <property type="entry name" value="DUF4728"/>
</dbReference>
<keyword evidence="1" id="KW-0472">Membrane</keyword>
<gene>
    <name evidence="2" type="ORF">GEV33_001379</name>
</gene>
<dbReference type="Pfam" id="PF15860">
    <property type="entry name" value="DUF4728"/>
    <property type="match status" value="1"/>
</dbReference>
<name>A0A8J6HW70_TENMO</name>
<proteinExistence type="predicted"/>
<feature type="transmembrane region" description="Helical" evidence="1">
    <location>
        <begin position="77"/>
        <end position="99"/>
    </location>
</feature>